<dbReference type="Gene3D" id="2.40.50.1070">
    <property type="match status" value="1"/>
</dbReference>
<gene>
    <name evidence="7" type="ORF">VZC37_09275</name>
</gene>
<comment type="similarity">
    <text evidence="4">Belongs to the class I-like SAM-binding methyltransferase superfamily. RNA M5U methyltransferase family.</text>
</comment>
<sequence length="445" mass="46733">MSTHASSGDHEEVVLRPDRPANGGEAVGRLDGRVVFVRGAVPGELVRARIVDDRQQRFARADAVEIIEPSRHRVDSPCDAARHGAGCCDLGFIDPAHTRELKAEILRDALTRIGGFGEDELDDLGVEPGVVAGLGDDGTHWRVRTRLGIDADGRAGMHAAHGPGIVAGHRCVAPEAGMLDGLDDLALTPGGDLVVMSDMDGRRHVTELAPPKPVRAGSRRAARGRAQAARRRREQPRAERVLEGDATAAHRVGERTWRIPVAGFWQAHRAAPTGYARAVVEMIAASSGSPAGGVAWDLYGGAGVFAAALLDAATDPGGGGGRPGVVHVVESDTSALDAAADTFAADPVELHRGEVAAVAARLPSPDVVVLDPPRTGAGATVIDVVADADPGVIVHVGCDIGRFARDLSMFVDRGYRVREIRAFDAFPLTHHVEAIACLVPARRGM</sequence>
<evidence type="ECO:0000256" key="1">
    <source>
        <dbReference type="ARBA" id="ARBA00022603"/>
    </source>
</evidence>
<feature type="region of interest" description="Disordered" evidence="5">
    <location>
        <begin position="1"/>
        <end position="24"/>
    </location>
</feature>
<dbReference type="InterPro" id="IPR012340">
    <property type="entry name" value="NA-bd_OB-fold"/>
</dbReference>
<dbReference type="PANTHER" id="PTHR11061:SF30">
    <property type="entry name" value="TRNA (URACIL(54)-C(5))-METHYLTRANSFERASE"/>
    <property type="match status" value="1"/>
</dbReference>
<evidence type="ECO:0000256" key="3">
    <source>
        <dbReference type="ARBA" id="ARBA00022691"/>
    </source>
</evidence>
<accession>A0ABU7MCF3</accession>
<feature type="binding site" evidence="4">
    <location>
        <position position="299"/>
    </location>
    <ligand>
        <name>S-adenosyl-L-methionine</name>
        <dbReference type="ChEBI" id="CHEBI:59789"/>
    </ligand>
</feature>
<feature type="region of interest" description="Disordered" evidence="5">
    <location>
        <begin position="213"/>
        <end position="240"/>
    </location>
</feature>
<evidence type="ECO:0000313" key="8">
    <source>
        <dbReference type="Proteomes" id="UP001347146"/>
    </source>
</evidence>
<feature type="compositionally biased region" description="Basic and acidic residues" evidence="5">
    <location>
        <begin position="7"/>
        <end position="19"/>
    </location>
</feature>
<dbReference type="Gene3D" id="2.40.50.140">
    <property type="entry name" value="Nucleic acid-binding proteins"/>
    <property type="match status" value="1"/>
</dbReference>
<keyword evidence="3 4" id="KW-0949">S-adenosyl-L-methionine</keyword>
<evidence type="ECO:0000313" key="7">
    <source>
        <dbReference type="EMBL" id="MEE3850523.1"/>
    </source>
</evidence>
<dbReference type="PROSITE" id="PS51687">
    <property type="entry name" value="SAM_MT_RNA_M5U"/>
    <property type="match status" value="1"/>
</dbReference>
<protein>
    <submittedName>
        <fullName evidence="7">Class I SAM-dependent RNA methyltransferase</fullName>
    </submittedName>
</protein>
<dbReference type="InterPro" id="IPR002792">
    <property type="entry name" value="TRAM_dom"/>
</dbReference>
<dbReference type="SUPFAM" id="SSF50249">
    <property type="entry name" value="Nucleic acid-binding proteins"/>
    <property type="match status" value="1"/>
</dbReference>
<dbReference type="RefSeq" id="WP_330432168.1">
    <property type="nucleotide sequence ID" value="NZ_JAZDUF010000002.1"/>
</dbReference>
<dbReference type="Pfam" id="PF05958">
    <property type="entry name" value="tRNA_U5-meth_tr"/>
    <property type="match status" value="1"/>
</dbReference>
<proteinExistence type="inferred from homology"/>
<feature type="compositionally biased region" description="Basic residues" evidence="5">
    <location>
        <begin position="217"/>
        <end position="234"/>
    </location>
</feature>
<keyword evidence="2 4" id="KW-0808">Transferase</keyword>
<feature type="binding site" evidence="4">
    <location>
        <position position="330"/>
    </location>
    <ligand>
        <name>S-adenosyl-L-methionine</name>
        <dbReference type="ChEBI" id="CHEBI:59789"/>
    </ligand>
</feature>
<reference evidence="7 8" key="1">
    <citation type="submission" date="2024-01" db="EMBL/GenBank/DDBJ databases">
        <title>Draft genome sequence of Gordonia sp. LSe1-13.</title>
        <authorList>
            <person name="Suphannarot A."/>
            <person name="Mingma R."/>
        </authorList>
    </citation>
    <scope>NUCLEOTIDE SEQUENCE [LARGE SCALE GENOMIC DNA]</scope>
    <source>
        <strain evidence="7 8">LSe1-13</strain>
    </source>
</reference>
<feature type="binding site" evidence="4">
    <location>
        <position position="266"/>
    </location>
    <ligand>
        <name>S-adenosyl-L-methionine</name>
        <dbReference type="ChEBI" id="CHEBI:59789"/>
    </ligand>
</feature>
<name>A0ABU7MCF3_9ACTN</name>
<feature type="domain" description="TRAM" evidence="6">
    <location>
        <begin position="4"/>
        <end position="65"/>
    </location>
</feature>
<dbReference type="InterPro" id="IPR010280">
    <property type="entry name" value="U5_MeTrfase_fam"/>
</dbReference>
<dbReference type="PANTHER" id="PTHR11061">
    <property type="entry name" value="RNA M5U METHYLTRANSFERASE"/>
    <property type="match status" value="1"/>
</dbReference>
<dbReference type="SUPFAM" id="SSF53335">
    <property type="entry name" value="S-adenosyl-L-methionine-dependent methyltransferases"/>
    <property type="match status" value="1"/>
</dbReference>
<evidence type="ECO:0000256" key="5">
    <source>
        <dbReference type="SAM" id="MobiDB-lite"/>
    </source>
</evidence>
<evidence type="ECO:0000256" key="2">
    <source>
        <dbReference type="ARBA" id="ARBA00022679"/>
    </source>
</evidence>
<dbReference type="GO" id="GO:0032259">
    <property type="term" value="P:methylation"/>
    <property type="evidence" value="ECO:0007669"/>
    <property type="project" value="UniProtKB-KW"/>
</dbReference>
<dbReference type="EMBL" id="JAZDUF010000002">
    <property type="protein sequence ID" value="MEE3850523.1"/>
    <property type="molecule type" value="Genomic_DNA"/>
</dbReference>
<keyword evidence="8" id="KW-1185">Reference proteome</keyword>
<keyword evidence="1 4" id="KW-0489">Methyltransferase</keyword>
<evidence type="ECO:0000259" key="6">
    <source>
        <dbReference type="PROSITE" id="PS50926"/>
    </source>
</evidence>
<dbReference type="PROSITE" id="PS50926">
    <property type="entry name" value="TRAM"/>
    <property type="match status" value="1"/>
</dbReference>
<dbReference type="GO" id="GO:0008168">
    <property type="term" value="F:methyltransferase activity"/>
    <property type="evidence" value="ECO:0007669"/>
    <property type="project" value="UniProtKB-KW"/>
</dbReference>
<organism evidence="7 8">
    <name type="scientific">Gordonia sesuvii</name>
    <dbReference type="NCBI Taxonomy" id="3116777"/>
    <lineage>
        <taxon>Bacteria</taxon>
        <taxon>Bacillati</taxon>
        <taxon>Actinomycetota</taxon>
        <taxon>Actinomycetes</taxon>
        <taxon>Mycobacteriales</taxon>
        <taxon>Gordoniaceae</taxon>
        <taxon>Gordonia</taxon>
    </lineage>
</organism>
<comment type="caution">
    <text evidence="7">The sequence shown here is derived from an EMBL/GenBank/DDBJ whole genome shotgun (WGS) entry which is preliminary data.</text>
</comment>
<dbReference type="InterPro" id="IPR029063">
    <property type="entry name" value="SAM-dependent_MTases_sf"/>
</dbReference>
<dbReference type="Gene3D" id="3.40.50.150">
    <property type="entry name" value="Vaccinia Virus protein VP39"/>
    <property type="match status" value="1"/>
</dbReference>
<feature type="binding site" evidence="4">
    <location>
        <position position="371"/>
    </location>
    <ligand>
        <name>S-adenosyl-L-methionine</name>
        <dbReference type="ChEBI" id="CHEBI:59789"/>
    </ligand>
</feature>
<evidence type="ECO:0000256" key="4">
    <source>
        <dbReference type="PROSITE-ProRule" id="PRU01024"/>
    </source>
</evidence>
<feature type="active site" description="Nucleophile" evidence="4">
    <location>
        <position position="398"/>
    </location>
</feature>
<dbReference type="Proteomes" id="UP001347146">
    <property type="component" value="Unassembled WGS sequence"/>
</dbReference>